<dbReference type="InterPro" id="IPR028203">
    <property type="entry name" value="PSII_CF48-like_dom"/>
</dbReference>
<dbReference type="GO" id="GO:0009523">
    <property type="term" value="C:photosystem II"/>
    <property type="evidence" value="ECO:0007669"/>
    <property type="project" value="UniProtKB-KW"/>
</dbReference>
<dbReference type="Gene3D" id="2.130.10.10">
    <property type="entry name" value="YVTN repeat-like/Quinoprotein amine dehydrogenase"/>
    <property type="match status" value="1"/>
</dbReference>
<dbReference type="EMBL" id="MFYX01000013">
    <property type="protein sequence ID" value="OGK07140.1"/>
    <property type="molecule type" value="Genomic_DNA"/>
</dbReference>
<dbReference type="NCBIfam" id="TIGR04183">
    <property type="entry name" value="Por_Secre_tail"/>
    <property type="match status" value="1"/>
</dbReference>
<organism evidence="4 5">
    <name type="scientific">Candidatus Raymondbacteria bacterium RIFOXYD12_FULL_49_13</name>
    <dbReference type="NCBI Taxonomy" id="1817890"/>
    <lineage>
        <taxon>Bacteria</taxon>
        <taxon>Raymondiibacteriota</taxon>
    </lineage>
</organism>
<evidence type="ECO:0000256" key="2">
    <source>
        <dbReference type="ARBA" id="ARBA00023276"/>
    </source>
</evidence>
<dbReference type="Pfam" id="PF02585">
    <property type="entry name" value="PIG-L"/>
    <property type="match status" value="1"/>
</dbReference>
<keyword evidence="2" id="KW-0604">Photosystem II</keyword>
<evidence type="ECO:0000259" key="3">
    <source>
        <dbReference type="Pfam" id="PF14870"/>
    </source>
</evidence>
<sequence>MRSFFFLLFVCVTALFAQQGYLYKTGFEPLADVCFADSLHGWACGANGTILRTANGGETWENGAVPEGYFIEALCFVNEHLGWAVGGLTFTEATDFPALLNTSGTRNAMGIILKTDDGGITWHEQNVPAFYPDIFSKPPAWLLDVDFIDSLRGWVCGSFGSVYRTQDAGQTWEQFAYSGLSRTNDTASGKWFFGIDFIDATTGFLVGEDSLIKKTIDGGVTWSYIKEPAALINAPDVTQSFDEGKRYNFFRDVLFITAQTGWAVGDNACLLKTVNSGATWIQQVLPLSAPLLDLADIKKIRFISSDTGWAISNLGNGVLRTVNSGATWEWVRTDCPGWFNSIFFTDSRHGWAVGECGQIIHTHDGGATWEKQRGPQPFNGTIAPILIVHAHGDDEVIWGGGCLGAQYGLNASVPIVTLRTTKDARGYNVSRQGEIKKCELRTAAAIAGFSGHRTLDEFDTDVFTDHATEISSWGGSEDLMMAQIVEAMRCWKPLVVITHDSAYGEYGKQNHMSTSIIAHKAFDAAGDPLRFPEQITVAGLSAWSPKKLYSFWQGTPQQPYFHFSQNDTVVRSGHTYLEHTLRALNNYLSQYPSGYEHYVRACSSFVRIKSSVTCPAVENDLFAGTGYPIGVEKKAEKNITRLLSCYPTPFNPRISIRIGKLPARETDVQLRVFNIEGKLVKDFTDVGRVPIALAWDASLQPAGVYFVRLRTGNQIQTKTIVLSR</sequence>
<feature type="domain" description="Photosynthesis system II assembly factor Ycf48/Hcf136-like" evidence="3">
    <location>
        <begin position="141"/>
        <end position="241"/>
    </location>
</feature>
<dbReference type="InterPro" id="IPR036278">
    <property type="entry name" value="Sialidase_sf"/>
</dbReference>
<dbReference type="InterPro" id="IPR015943">
    <property type="entry name" value="WD40/YVTN_repeat-like_dom_sf"/>
</dbReference>
<dbReference type="InterPro" id="IPR024078">
    <property type="entry name" value="LmbE-like_dom_sf"/>
</dbReference>
<dbReference type="Pfam" id="PF14870">
    <property type="entry name" value="PSII_BNR"/>
    <property type="match status" value="1"/>
</dbReference>
<dbReference type="InterPro" id="IPR026444">
    <property type="entry name" value="Secre_tail"/>
</dbReference>
<dbReference type="InterPro" id="IPR003737">
    <property type="entry name" value="GlcNAc_PI_deacetylase-related"/>
</dbReference>
<protein>
    <recommendedName>
        <fullName evidence="3">Photosynthesis system II assembly factor Ycf48/Hcf136-like domain-containing protein</fullName>
    </recommendedName>
</protein>
<evidence type="ECO:0000313" key="4">
    <source>
        <dbReference type="EMBL" id="OGK07140.1"/>
    </source>
</evidence>
<gene>
    <name evidence="4" type="ORF">A2519_09310</name>
</gene>
<proteinExistence type="predicted"/>
<dbReference type="Proteomes" id="UP000179243">
    <property type="component" value="Unassembled WGS sequence"/>
</dbReference>
<comment type="caution">
    <text evidence="4">The sequence shown here is derived from an EMBL/GenBank/DDBJ whole genome shotgun (WGS) entry which is preliminary data.</text>
</comment>
<dbReference type="SUPFAM" id="SSF102588">
    <property type="entry name" value="LmbE-like"/>
    <property type="match status" value="1"/>
</dbReference>
<dbReference type="Gene3D" id="3.40.50.10320">
    <property type="entry name" value="LmbE-like"/>
    <property type="match status" value="1"/>
</dbReference>
<reference evidence="4 5" key="1">
    <citation type="journal article" date="2016" name="Nat. Commun.">
        <title>Thousands of microbial genomes shed light on interconnected biogeochemical processes in an aquifer system.</title>
        <authorList>
            <person name="Anantharaman K."/>
            <person name="Brown C.T."/>
            <person name="Hug L.A."/>
            <person name="Sharon I."/>
            <person name="Castelle C.J."/>
            <person name="Probst A.J."/>
            <person name="Thomas B.C."/>
            <person name="Singh A."/>
            <person name="Wilkins M.J."/>
            <person name="Karaoz U."/>
            <person name="Brodie E.L."/>
            <person name="Williams K.H."/>
            <person name="Hubbard S.S."/>
            <person name="Banfield J.F."/>
        </authorList>
    </citation>
    <scope>NUCLEOTIDE SEQUENCE [LARGE SCALE GENOMIC DNA]</scope>
</reference>
<keyword evidence="1" id="KW-0602">Photosynthesis</keyword>
<name>A0A1F7FKE9_UNCRA</name>
<evidence type="ECO:0000313" key="5">
    <source>
        <dbReference type="Proteomes" id="UP000179243"/>
    </source>
</evidence>
<evidence type="ECO:0000256" key="1">
    <source>
        <dbReference type="ARBA" id="ARBA00022531"/>
    </source>
</evidence>
<dbReference type="GO" id="GO:0015979">
    <property type="term" value="P:photosynthesis"/>
    <property type="evidence" value="ECO:0007669"/>
    <property type="project" value="UniProtKB-KW"/>
</dbReference>
<dbReference type="PANTHER" id="PTHR47199">
    <property type="entry name" value="PHOTOSYSTEM II STABILITY/ASSEMBLY FACTOR HCF136, CHLOROPLASTIC"/>
    <property type="match status" value="1"/>
</dbReference>
<dbReference type="SUPFAM" id="SSF50939">
    <property type="entry name" value="Sialidases"/>
    <property type="match status" value="1"/>
</dbReference>
<accession>A0A1F7FKE9</accession>
<dbReference type="PANTHER" id="PTHR47199:SF2">
    <property type="entry name" value="PHOTOSYSTEM II STABILITY_ASSEMBLY FACTOR HCF136, CHLOROPLASTIC"/>
    <property type="match status" value="1"/>
</dbReference>
<dbReference type="AlphaFoldDB" id="A0A1F7FKE9"/>